<accession>A0A6N6MHR0</accession>
<evidence type="ECO:0000313" key="2">
    <source>
        <dbReference type="Proteomes" id="UP000441333"/>
    </source>
</evidence>
<sequence>MDRILLSTYILKIRDRQKNDQILSRFNGEDDFLRIMENYLNSIFETILATVDTRDTTAIHLTLDAPPNVNIENRSIHGFFSTGISGEQYDIKDVESRETIVEVQRNHAAFRNIFFYLKIPTERDNGALILQRKAKFGIKTILKKTLNRYVKGQGYQNYTVYVNNVVHGRVYRTMITQGNLKKVDFIKRRLPSSIEAYYNNDMREDQIPGTLKTSMLSSTSLPQNYKNFVNDLFTNPDRERIEIDGIDEDFDEVEFELELNGKRKTFYVKHKNRIQPDIDVTADVELGEQGQPTTESLIRISEELIVDIIQLRM</sequence>
<dbReference type="Proteomes" id="UP000441333">
    <property type="component" value="Unassembled WGS sequence"/>
</dbReference>
<reference evidence="1 2" key="1">
    <citation type="submission" date="2019-09" db="EMBL/GenBank/DDBJ databases">
        <authorList>
            <person name="Cao W.R."/>
        </authorList>
    </citation>
    <scope>NUCLEOTIDE SEQUENCE [LARGE SCALE GENOMIC DNA]</scope>
    <source>
        <strain evidence="1 2">B1N29</strain>
    </source>
</reference>
<dbReference type="RefSeq" id="WP_150937931.1">
    <property type="nucleotide sequence ID" value="NZ_WAAT01000036.1"/>
</dbReference>
<keyword evidence="2" id="KW-1185">Reference proteome</keyword>
<gene>
    <name evidence="1" type="ORF">F6U93_06225</name>
</gene>
<proteinExistence type="predicted"/>
<protein>
    <submittedName>
        <fullName evidence="1">Uncharacterized protein</fullName>
    </submittedName>
</protein>
<organism evidence="1 2">
    <name type="scientific">Pseudotamlana haliotis</name>
    <dbReference type="NCBI Taxonomy" id="2614804"/>
    <lineage>
        <taxon>Bacteria</taxon>
        <taxon>Pseudomonadati</taxon>
        <taxon>Bacteroidota</taxon>
        <taxon>Flavobacteriia</taxon>
        <taxon>Flavobacteriales</taxon>
        <taxon>Flavobacteriaceae</taxon>
        <taxon>Pseudotamlana</taxon>
    </lineage>
</organism>
<dbReference type="AlphaFoldDB" id="A0A6N6MHR0"/>
<evidence type="ECO:0000313" key="1">
    <source>
        <dbReference type="EMBL" id="KAB1068523.1"/>
    </source>
</evidence>
<name>A0A6N6MHR0_9FLAO</name>
<comment type="caution">
    <text evidence="1">The sequence shown here is derived from an EMBL/GenBank/DDBJ whole genome shotgun (WGS) entry which is preliminary data.</text>
</comment>
<dbReference type="EMBL" id="WAAT01000036">
    <property type="protein sequence ID" value="KAB1068523.1"/>
    <property type="molecule type" value="Genomic_DNA"/>
</dbReference>